<dbReference type="PROSITE" id="PS50893">
    <property type="entry name" value="ABC_TRANSPORTER_2"/>
    <property type="match status" value="1"/>
</dbReference>
<evidence type="ECO:0000256" key="2">
    <source>
        <dbReference type="ARBA" id="ARBA00022448"/>
    </source>
</evidence>
<reference evidence="4" key="1">
    <citation type="submission" date="2013-08" db="EMBL/GenBank/DDBJ databases">
        <authorList>
            <person name="Mendez C."/>
            <person name="Richter M."/>
            <person name="Ferrer M."/>
            <person name="Sanchez J."/>
        </authorList>
    </citation>
    <scope>NUCLEOTIDE SEQUENCE</scope>
</reference>
<comment type="similarity">
    <text evidence="1">Belongs to the ABC transporter superfamily.</text>
</comment>
<gene>
    <name evidence="4" type="ORF">B2A_14085</name>
</gene>
<dbReference type="GO" id="GO:0016887">
    <property type="term" value="F:ATP hydrolysis activity"/>
    <property type="evidence" value="ECO:0007669"/>
    <property type="project" value="InterPro"/>
</dbReference>
<dbReference type="AlphaFoldDB" id="T0ZL73"/>
<proteinExistence type="inferred from homology"/>
<dbReference type="CDD" id="cd03230">
    <property type="entry name" value="ABC_DR_subfamily_A"/>
    <property type="match status" value="1"/>
</dbReference>
<dbReference type="Pfam" id="PF00005">
    <property type="entry name" value="ABC_tran"/>
    <property type="match status" value="1"/>
</dbReference>
<evidence type="ECO:0000259" key="3">
    <source>
        <dbReference type="PROSITE" id="PS50893"/>
    </source>
</evidence>
<dbReference type="Gene3D" id="3.40.50.300">
    <property type="entry name" value="P-loop containing nucleotide triphosphate hydrolases"/>
    <property type="match status" value="1"/>
</dbReference>
<dbReference type="PROSITE" id="PS00211">
    <property type="entry name" value="ABC_TRANSPORTER_1"/>
    <property type="match status" value="1"/>
</dbReference>
<reference evidence="4" key="2">
    <citation type="journal article" date="2014" name="ISME J.">
        <title>Microbial stratification in low pH oxic and suboxic macroscopic growths along an acid mine drainage.</title>
        <authorList>
            <person name="Mendez-Garcia C."/>
            <person name="Mesa V."/>
            <person name="Sprenger R.R."/>
            <person name="Richter M."/>
            <person name="Diez M.S."/>
            <person name="Solano J."/>
            <person name="Bargiela R."/>
            <person name="Golyshina O.V."/>
            <person name="Manteca A."/>
            <person name="Ramos J.L."/>
            <person name="Gallego J.R."/>
            <person name="Llorente I."/>
            <person name="Martins Dos Santos V.A."/>
            <person name="Jensen O.N."/>
            <person name="Pelaez A.I."/>
            <person name="Sanchez J."/>
            <person name="Ferrer M."/>
        </authorList>
    </citation>
    <scope>NUCLEOTIDE SEQUENCE</scope>
</reference>
<evidence type="ECO:0000256" key="1">
    <source>
        <dbReference type="ARBA" id="ARBA00005417"/>
    </source>
</evidence>
<dbReference type="InterPro" id="IPR003439">
    <property type="entry name" value="ABC_transporter-like_ATP-bd"/>
</dbReference>
<dbReference type="SUPFAM" id="SSF52540">
    <property type="entry name" value="P-loop containing nucleoside triphosphate hydrolases"/>
    <property type="match status" value="1"/>
</dbReference>
<dbReference type="EMBL" id="AUZZ01010215">
    <property type="protein sequence ID" value="EQD30555.1"/>
    <property type="molecule type" value="Genomic_DNA"/>
</dbReference>
<dbReference type="InterPro" id="IPR017871">
    <property type="entry name" value="ABC_transporter-like_CS"/>
</dbReference>
<evidence type="ECO:0000313" key="4">
    <source>
        <dbReference type="EMBL" id="EQD30555.1"/>
    </source>
</evidence>
<sequence>MLAEEVTRRYRNGRGVGPVSLRVDGGEVVALIGPNGSGKTTLLRCLATRSSPQLGRVSWFGDSSRAAARPRLAVVFDSTAHADELTARENLAFFAAARGVPPSLAEAVLQKAEIAEVGDEPVSSYSYGMRRRLLLAEALAGDPPLLLLDEPTLGLDVSGQRWLAEV</sequence>
<comment type="caution">
    <text evidence="4">The sequence shown here is derived from an EMBL/GenBank/DDBJ whole genome shotgun (WGS) entry which is preliminary data.</text>
</comment>
<feature type="non-terminal residue" evidence="4">
    <location>
        <position position="166"/>
    </location>
</feature>
<keyword evidence="2" id="KW-0813">Transport</keyword>
<organism evidence="4">
    <name type="scientific">mine drainage metagenome</name>
    <dbReference type="NCBI Taxonomy" id="410659"/>
    <lineage>
        <taxon>unclassified sequences</taxon>
        <taxon>metagenomes</taxon>
        <taxon>ecological metagenomes</taxon>
    </lineage>
</organism>
<protein>
    <submittedName>
        <fullName evidence="4">ABC transporter-like domain protein</fullName>
    </submittedName>
</protein>
<dbReference type="PANTHER" id="PTHR43335">
    <property type="entry name" value="ABC TRANSPORTER, ATP-BINDING PROTEIN"/>
    <property type="match status" value="1"/>
</dbReference>
<dbReference type="InterPro" id="IPR027417">
    <property type="entry name" value="P-loop_NTPase"/>
</dbReference>
<feature type="domain" description="ABC transporter" evidence="3">
    <location>
        <begin position="1"/>
        <end position="166"/>
    </location>
</feature>
<name>T0ZL73_9ZZZZ</name>
<dbReference type="GO" id="GO:0005524">
    <property type="term" value="F:ATP binding"/>
    <property type="evidence" value="ECO:0007669"/>
    <property type="project" value="InterPro"/>
</dbReference>
<accession>T0ZL73</accession>